<dbReference type="InterPro" id="IPR050708">
    <property type="entry name" value="T6SS_VgrG/RHS"/>
</dbReference>
<dbReference type="Gene3D" id="2.180.10.10">
    <property type="entry name" value="RHS repeat-associated core"/>
    <property type="match status" value="1"/>
</dbReference>
<accession>A0A1S8MQ49</accession>
<protein>
    <submittedName>
        <fullName evidence="3">tRNA nuclease WapA</fullName>
        <ecNumber evidence="3">3.1.-.-</ecNumber>
    </submittedName>
</protein>
<dbReference type="InterPro" id="IPR022385">
    <property type="entry name" value="Rhs_assc_core"/>
</dbReference>
<organism evidence="3 4">
    <name type="scientific">Clostridium saccharobutylicum</name>
    <dbReference type="NCBI Taxonomy" id="169679"/>
    <lineage>
        <taxon>Bacteria</taxon>
        <taxon>Bacillati</taxon>
        <taxon>Bacillota</taxon>
        <taxon>Clostridia</taxon>
        <taxon>Eubacteriales</taxon>
        <taxon>Clostridiaceae</taxon>
        <taxon>Clostridium</taxon>
    </lineage>
</organism>
<dbReference type="NCBIfam" id="TIGR03696">
    <property type="entry name" value="Rhs_assc_core"/>
    <property type="match status" value="1"/>
</dbReference>
<dbReference type="EMBL" id="LZYZ01000010">
    <property type="protein sequence ID" value="OOM06326.1"/>
    <property type="molecule type" value="Genomic_DNA"/>
</dbReference>
<dbReference type="AlphaFoldDB" id="A0A1S8MQ49"/>
<evidence type="ECO:0000313" key="4">
    <source>
        <dbReference type="Proteomes" id="UP000191154"/>
    </source>
</evidence>
<dbReference type="PANTHER" id="PTHR32305:SF15">
    <property type="entry name" value="PROTEIN RHSA-RELATED"/>
    <property type="match status" value="1"/>
</dbReference>
<keyword evidence="3" id="KW-0378">Hydrolase</keyword>
<feature type="domain" description="Teneurin-like YD-shell" evidence="2">
    <location>
        <begin position="140"/>
        <end position="237"/>
    </location>
</feature>
<evidence type="ECO:0000313" key="3">
    <source>
        <dbReference type="EMBL" id="OOM06326.1"/>
    </source>
</evidence>
<dbReference type="Proteomes" id="UP000191154">
    <property type="component" value="Unassembled WGS sequence"/>
</dbReference>
<keyword evidence="1" id="KW-0677">Repeat</keyword>
<dbReference type="GO" id="GO:0016787">
    <property type="term" value="F:hydrolase activity"/>
    <property type="evidence" value="ECO:0007669"/>
    <property type="project" value="UniProtKB-KW"/>
</dbReference>
<name>A0A1S8MQ49_CLOSA</name>
<sequence>MANGMTVNVVEKYTYNVKNQLKELHDNTGINYFTYDKQGNTIKEETQNGNNIFEYNTLNQQVKAITKDGNTLVSRYDTESLRAEIEENEKLTKFIFHKDNVLVETDKDWNVVSRFTRGYEVVAADIADSDGDLNSEAGFKLSRHYYTVDEQGSTIFITDKNQEIKNEYWYDAFGCILDSKEQVHNRITYIGQQFDGITGQYYLRARFYNPVIGRFTQEDIYRGDGLNLYAYCSNNPIVYYDSSGYACKPGNSKENNFSKGEDKAEYKPGLNKDGEMLGKNGTKVTSDTKWQNGKTERVDVENPNPGKRAGDVHYHDSNNVKYRFDPVTGKLYDELNNLSPNKIQKVLQKKEVQKALNKGLQVLGEEKYFK</sequence>
<dbReference type="PANTHER" id="PTHR32305">
    <property type="match status" value="1"/>
</dbReference>
<evidence type="ECO:0000256" key="1">
    <source>
        <dbReference type="ARBA" id="ARBA00022737"/>
    </source>
</evidence>
<reference evidence="3 4" key="1">
    <citation type="submission" date="2016-05" db="EMBL/GenBank/DDBJ databases">
        <title>Microbial solvent formation.</title>
        <authorList>
            <person name="Poehlein A."/>
            <person name="Montoya Solano J.D."/>
            <person name="Flitsch S."/>
            <person name="Krabben P."/>
            <person name="Duerre P."/>
            <person name="Daniel R."/>
        </authorList>
    </citation>
    <scope>NUCLEOTIDE SEQUENCE [LARGE SCALE GENOMIC DNA]</scope>
    <source>
        <strain evidence="3 4">L1-8</strain>
    </source>
</reference>
<dbReference type="Pfam" id="PF25023">
    <property type="entry name" value="TEN_YD-shell"/>
    <property type="match status" value="1"/>
</dbReference>
<dbReference type="InterPro" id="IPR056823">
    <property type="entry name" value="TEN-like_YD-shell"/>
</dbReference>
<comment type="caution">
    <text evidence="3">The sequence shown here is derived from an EMBL/GenBank/DDBJ whole genome shotgun (WGS) entry which is preliminary data.</text>
</comment>
<dbReference type="RefSeq" id="WP_242950000.1">
    <property type="nucleotide sequence ID" value="NZ_LZYZ01000010.1"/>
</dbReference>
<proteinExistence type="predicted"/>
<dbReference type="EC" id="3.1.-.-" evidence="3"/>
<evidence type="ECO:0000259" key="2">
    <source>
        <dbReference type="Pfam" id="PF25023"/>
    </source>
</evidence>
<gene>
    <name evidence="3" type="primary">wapA_11</name>
    <name evidence="3" type="ORF">CLOSAC_42450</name>
</gene>